<protein>
    <recommendedName>
        <fullName evidence="9">Transposase</fullName>
    </recommendedName>
</protein>
<organism evidence="7 8">
    <name type="scientific">Grimontia marina</name>
    <dbReference type="NCBI Taxonomy" id="646534"/>
    <lineage>
        <taxon>Bacteria</taxon>
        <taxon>Pseudomonadati</taxon>
        <taxon>Pseudomonadota</taxon>
        <taxon>Gammaproteobacteria</taxon>
        <taxon>Vibrionales</taxon>
        <taxon>Vibrionaceae</taxon>
        <taxon>Grimontia</taxon>
    </lineage>
</organism>
<dbReference type="InterPro" id="IPR003220">
    <property type="entry name" value="InsA_N_dom_Znf"/>
</dbReference>
<accession>A0A128FKL6</accession>
<evidence type="ECO:0008006" key="9">
    <source>
        <dbReference type="Google" id="ProtNLM"/>
    </source>
</evidence>
<keyword evidence="8" id="KW-1185">Reference proteome</keyword>
<feature type="domain" description="Insertion element IS1 protein InsA helix-turn-helix" evidence="6">
    <location>
        <begin position="43"/>
        <end position="86"/>
    </location>
</feature>
<dbReference type="Proteomes" id="UP000073601">
    <property type="component" value="Unassembled WGS sequence"/>
</dbReference>
<evidence type="ECO:0000256" key="4">
    <source>
        <dbReference type="ARBA" id="ARBA00023172"/>
    </source>
</evidence>
<keyword evidence="4" id="KW-0233">DNA recombination</keyword>
<keyword evidence="3" id="KW-0815">Transposition</keyword>
<dbReference type="EMBL" id="FIZY01000085">
    <property type="protein sequence ID" value="CZF86814.1"/>
    <property type="molecule type" value="Genomic_DNA"/>
</dbReference>
<evidence type="ECO:0000259" key="6">
    <source>
        <dbReference type="Pfam" id="PF12759"/>
    </source>
</evidence>
<dbReference type="InterPro" id="IPR051252">
    <property type="entry name" value="IS1_transposase_InsA"/>
</dbReference>
<proteinExistence type="inferred from homology"/>
<name>A0A128FKL6_9GAMM</name>
<sequence>MATIQVPCRFCNKTEHVRKHGTGHAGFTRFRCLECKRCFQLDYAYEACKPGVKDKIIEMAMNSSGVRETGRVLNVAYNTVLNTLKNCMCPMIPRGYIC</sequence>
<evidence type="ECO:0000313" key="7">
    <source>
        <dbReference type="EMBL" id="CZF86814.1"/>
    </source>
</evidence>
<dbReference type="Pfam" id="PF03811">
    <property type="entry name" value="Zn_ribbon_InsA"/>
    <property type="match status" value="1"/>
</dbReference>
<dbReference type="InterPro" id="IPR024431">
    <property type="entry name" value="InsA_HTH_dom"/>
</dbReference>
<dbReference type="Pfam" id="PF12759">
    <property type="entry name" value="HTH_Tnp_IS1"/>
    <property type="match status" value="1"/>
</dbReference>
<dbReference type="GO" id="GO:0006313">
    <property type="term" value="P:DNA transposition"/>
    <property type="evidence" value="ECO:0007669"/>
    <property type="project" value="InterPro"/>
</dbReference>
<gene>
    <name evidence="7" type="ORF">GMA8713_04853</name>
</gene>
<dbReference type="AlphaFoldDB" id="A0A128FKL6"/>
<feature type="domain" description="InsA N-terminal zinc ribbon" evidence="5">
    <location>
        <begin position="1"/>
        <end position="36"/>
    </location>
</feature>
<evidence type="ECO:0000256" key="1">
    <source>
        <dbReference type="ARBA" id="ARBA00004091"/>
    </source>
</evidence>
<dbReference type="PANTHER" id="PTHR47923">
    <property type="entry name" value="INSERTION ELEMENT IS1 1 PROTEIN INSA-RELATED"/>
    <property type="match status" value="1"/>
</dbReference>
<evidence type="ECO:0000259" key="5">
    <source>
        <dbReference type="Pfam" id="PF03811"/>
    </source>
</evidence>
<evidence type="ECO:0000313" key="8">
    <source>
        <dbReference type="Proteomes" id="UP000073601"/>
    </source>
</evidence>
<evidence type="ECO:0000256" key="3">
    <source>
        <dbReference type="ARBA" id="ARBA00022578"/>
    </source>
</evidence>
<comment type="function">
    <text evidence="1">Absolutely required for transposition of IS1.</text>
</comment>
<evidence type="ECO:0000256" key="2">
    <source>
        <dbReference type="ARBA" id="ARBA00006212"/>
    </source>
</evidence>
<dbReference type="PANTHER" id="PTHR47923:SF1">
    <property type="entry name" value="INSERTION ELEMENT IS1 1 PROTEIN INSA-RELATED"/>
    <property type="match status" value="1"/>
</dbReference>
<reference evidence="8" key="1">
    <citation type="submission" date="2016-02" db="EMBL/GenBank/DDBJ databases">
        <authorList>
            <person name="Rodrigo-Torres Lidia"/>
            <person name="Arahal R.David."/>
        </authorList>
    </citation>
    <scope>NUCLEOTIDE SEQUENCE [LARGE SCALE GENOMIC DNA]</scope>
    <source>
        <strain evidence="8">CECT 8713</strain>
    </source>
</reference>
<comment type="similarity">
    <text evidence="2">Belongs to the IS1 elements InsA family.</text>
</comment>